<dbReference type="AlphaFoldDB" id="A0A8K1FJS5"/>
<dbReference type="EMBL" id="SPLM01000074">
    <property type="protein sequence ID" value="TMW62117.1"/>
    <property type="molecule type" value="Genomic_DNA"/>
</dbReference>
<dbReference type="Proteomes" id="UP000794436">
    <property type="component" value="Unassembled WGS sequence"/>
</dbReference>
<evidence type="ECO:0000313" key="4">
    <source>
        <dbReference type="Proteomes" id="UP000794436"/>
    </source>
</evidence>
<feature type="compositionally biased region" description="Low complexity" evidence="2">
    <location>
        <begin position="151"/>
        <end position="162"/>
    </location>
</feature>
<accession>A0A8K1FJS5</accession>
<feature type="region of interest" description="Disordered" evidence="2">
    <location>
        <begin position="144"/>
        <end position="180"/>
    </location>
</feature>
<name>A0A8K1FJS5_PYTOL</name>
<feature type="region of interest" description="Disordered" evidence="2">
    <location>
        <begin position="227"/>
        <end position="251"/>
    </location>
</feature>
<feature type="compositionally biased region" description="Basic and acidic residues" evidence="2">
    <location>
        <begin position="236"/>
        <end position="247"/>
    </location>
</feature>
<reference evidence="3" key="1">
    <citation type="submission" date="2019-03" db="EMBL/GenBank/DDBJ databases">
        <title>Long read genome sequence of the mycoparasitic Pythium oligandrum ATCC 38472 isolated from sugarbeet rhizosphere.</title>
        <authorList>
            <person name="Gaulin E."/>
        </authorList>
    </citation>
    <scope>NUCLEOTIDE SEQUENCE</scope>
    <source>
        <strain evidence="3">ATCC 38472_TT</strain>
    </source>
</reference>
<dbReference type="OrthoDB" id="162773at2759"/>
<organism evidence="3 4">
    <name type="scientific">Pythium oligandrum</name>
    <name type="common">Mycoparasitic fungus</name>
    <dbReference type="NCBI Taxonomy" id="41045"/>
    <lineage>
        <taxon>Eukaryota</taxon>
        <taxon>Sar</taxon>
        <taxon>Stramenopiles</taxon>
        <taxon>Oomycota</taxon>
        <taxon>Peronosporomycetes</taxon>
        <taxon>Pythiales</taxon>
        <taxon>Pythiaceae</taxon>
        <taxon>Pythium</taxon>
    </lineage>
</organism>
<keyword evidence="1" id="KW-0175">Coiled coil</keyword>
<evidence type="ECO:0000256" key="2">
    <source>
        <dbReference type="SAM" id="MobiDB-lite"/>
    </source>
</evidence>
<feature type="coiled-coil region" evidence="1">
    <location>
        <begin position="11"/>
        <end position="123"/>
    </location>
</feature>
<keyword evidence="4" id="KW-1185">Reference proteome</keyword>
<protein>
    <submittedName>
        <fullName evidence="3">Uncharacterized protein</fullName>
    </submittedName>
</protein>
<evidence type="ECO:0000256" key="1">
    <source>
        <dbReference type="SAM" id="Coils"/>
    </source>
</evidence>
<comment type="caution">
    <text evidence="3">The sequence shown here is derived from an EMBL/GenBank/DDBJ whole genome shotgun (WGS) entry which is preliminary data.</text>
</comment>
<gene>
    <name evidence="3" type="ORF">Poli38472_009610</name>
</gene>
<sequence length="677" mass="75102">MYGAGNPHEELRRLQAQLAQMQREKGEAVGMVQLLRSKLADTEEENFNLQANMATIEAEIKYESKKKEEELHKQVSALESKLSFSNERLKNADRTKMSALRELEELKEKFIVEQKRIDAQKRLLASKKRKHENEIMAVSQSLMARMSQMESKSTAPTASAPASDHEDHVQPQPPAPQPLSEFDRLVQDNCALITVLMNLASRDLLVLFKGSTEVVAEVAIADGRHSLHQSEPMSIDDSHGSERRHSDTIGSSIGHSQSVFSQIAGQAQAQAQASLMTFAKEANLTQAAYANERAKDLHDALARMIRGEASAMALAPVLIRYLAAPTDLDVALLSSVMRLLYCVMENSECFQNFVLVSSSPNSSSAASKATSNMQHPRISFPGLRYSSLAEYLASQKEERRHSASSDVTEEHLSEQMQLRAKLMSALCRVIKNNLNNAVVVESGLSVLALWVDLGVTKRFGHADFRSMVSTNVIQDVVMAPKGVSCATKAMALSILTQLLHFSETFQDIDASARRTLLFNRCAKMLSQPAKDTSARELQHMIIRVFLGIVVAYPSTGVRFVLESTHGQANDRDGDRCVVYHLAQLLHHETFDARTLGEHAVKRLLADATRVRLIQEAFGLLALLVRYIDLNEELGGSDKEHSFLSVLYLLRSKRLDLSSHDMVSKTANALITLMNAPQ</sequence>
<evidence type="ECO:0000313" key="3">
    <source>
        <dbReference type="EMBL" id="TMW62117.1"/>
    </source>
</evidence>
<proteinExistence type="predicted"/>